<evidence type="ECO:0000313" key="4">
    <source>
        <dbReference type="EMBL" id="KAK2174167.1"/>
    </source>
</evidence>
<dbReference type="PANTHER" id="PTHR11388:SF142">
    <property type="entry name" value="SOLUTE CARRIER ORGANIC ANION TRANSPORTER FAMILY MEMBER 5A1"/>
    <property type="match status" value="1"/>
</dbReference>
<dbReference type="PANTHER" id="PTHR11388">
    <property type="entry name" value="ORGANIC ANION TRANSPORTER"/>
    <property type="match status" value="1"/>
</dbReference>
<name>A0AAD9KN03_RIDPI</name>
<dbReference type="SUPFAM" id="SSF103473">
    <property type="entry name" value="MFS general substrate transporter"/>
    <property type="match status" value="1"/>
</dbReference>
<comment type="caution">
    <text evidence="4">The sequence shown here is derived from an EMBL/GenBank/DDBJ whole genome shotgun (WGS) entry which is preliminary data.</text>
</comment>
<feature type="transmembrane region" description="Helical" evidence="3">
    <location>
        <begin position="349"/>
        <end position="369"/>
    </location>
</feature>
<feature type="transmembrane region" description="Helical" evidence="3">
    <location>
        <begin position="220"/>
        <end position="242"/>
    </location>
</feature>
<protein>
    <submittedName>
        <fullName evidence="4">Uncharacterized protein</fullName>
    </submittedName>
</protein>
<dbReference type="GO" id="GO:0016323">
    <property type="term" value="C:basolateral plasma membrane"/>
    <property type="evidence" value="ECO:0007669"/>
    <property type="project" value="TreeGrafter"/>
</dbReference>
<gene>
    <name evidence="4" type="ORF">NP493_821g01018</name>
</gene>
<reference evidence="4" key="1">
    <citation type="journal article" date="2023" name="Mol. Biol. Evol.">
        <title>Third-Generation Sequencing Reveals the Adaptive Role of the Epigenome in Three Deep-Sea Polychaetes.</title>
        <authorList>
            <person name="Perez M."/>
            <person name="Aroh O."/>
            <person name="Sun Y."/>
            <person name="Lan Y."/>
            <person name="Juniper S.K."/>
            <person name="Young C.R."/>
            <person name="Angers B."/>
            <person name="Qian P.Y."/>
        </authorList>
    </citation>
    <scope>NUCLEOTIDE SEQUENCE</scope>
    <source>
        <strain evidence="4">R07B-5</strain>
    </source>
</reference>
<feature type="transmembrane region" description="Helical" evidence="3">
    <location>
        <begin position="154"/>
        <end position="176"/>
    </location>
</feature>
<keyword evidence="3" id="KW-1133">Transmembrane helix</keyword>
<dbReference type="Pfam" id="PF03137">
    <property type="entry name" value="OATP"/>
    <property type="match status" value="1"/>
</dbReference>
<keyword evidence="1" id="KW-1015">Disulfide bond</keyword>
<organism evidence="4 5">
    <name type="scientific">Ridgeia piscesae</name>
    <name type="common">Tubeworm</name>
    <dbReference type="NCBI Taxonomy" id="27915"/>
    <lineage>
        <taxon>Eukaryota</taxon>
        <taxon>Metazoa</taxon>
        <taxon>Spiralia</taxon>
        <taxon>Lophotrochozoa</taxon>
        <taxon>Annelida</taxon>
        <taxon>Polychaeta</taxon>
        <taxon>Sedentaria</taxon>
        <taxon>Canalipalpata</taxon>
        <taxon>Sabellida</taxon>
        <taxon>Siboglinidae</taxon>
        <taxon>Ridgeia</taxon>
    </lineage>
</organism>
<dbReference type="EMBL" id="JAODUO010000821">
    <property type="protein sequence ID" value="KAK2174167.1"/>
    <property type="molecule type" value="Genomic_DNA"/>
</dbReference>
<evidence type="ECO:0000256" key="1">
    <source>
        <dbReference type="ARBA" id="ARBA00023157"/>
    </source>
</evidence>
<evidence type="ECO:0000313" key="5">
    <source>
        <dbReference type="Proteomes" id="UP001209878"/>
    </source>
</evidence>
<keyword evidence="5" id="KW-1185">Reference proteome</keyword>
<dbReference type="InterPro" id="IPR036259">
    <property type="entry name" value="MFS_trans_sf"/>
</dbReference>
<accession>A0AAD9KN03</accession>
<proteinExistence type="predicted"/>
<keyword evidence="3" id="KW-0472">Membrane</keyword>
<dbReference type="InterPro" id="IPR004156">
    <property type="entry name" value="OATP"/>
</dbReference>
<feature type="region of interest" description="Disordered" evidence="2">
    <location>
        <begin position="91"/>
        <end position="139"/>
    </location>
</feature>
<keyword evidence="3" id="KW-0812">Transmembrane</keyword>
<dbReference type="Proteomes" id="UP001209878">
    <property type="component" value="Unassembled WGS sequence"/>
</dbReference>
<dbReference type="Gene3D" id="1.20.1250.20">
    <property type="entry name" value="MFS general substrate transporter like domains"/>
    <property type="match status" value="1"/>
</dbReference>
<dbReference type="AlphaFoldDB" id="A0AAD9KN03"/>
<evidence type="ECO:0000256" key="3">
    <source>
        <dbReference type="SAM" id="Phobius"/>
    </source>
</evidence>
<dbReference type="GO" id="GO:0043252">
    <property type="term" value="P:sodium-independent organic anion transport"/>
    <property type="evidence" value="ECO:0007669"/>
    <property type="project" value="TreeGrafter"/>
</dbReference>
<evidence type="ECO:0000256" key="2">
    <source>
        <dbReference type="SAM" id="MobiDB-lite"/>
    </source>
</evidence>
<dbReference type="GO" id="GO:0015347">
    <property type="term" value="F:sodium-independent organic anion transmembrane transporter activity"/>
    <property type="evidence" value="ECO:0007669"/>
    <property type="project" value="TreeGrafter"/>
</dbReference>
<sequence length="400" mass="43650">MECPFRPGVALWLAGGRRNTDTRSHPRCQVVRVDPTEALGACRVLIQAKIHKGGTRKCLRIVRTAVFVSRSQQLDRYPDLDRHAVLKTVSETTEENETLSPDKENAHPPQADTGNSVNDTKKENGRGAPDAVEEQEDASEMKTPPRLVFGIRCFVANLALLYFFQFGMIVYLFGVIRTMERRFGLDSRKSGVILSADDVVQICVVTFIGHFGKRASKPRIIGVLALSFAVGGMMLALPHFLYGAQVQGATSGRNFTYGGKPADREVQLCGTETAHGADQCERTAAATQTANGVAYGLFIVGQMFVGLGYSATSVLGLSYIDENSPKNKSSLYIATTLKQGDPTWIGSWWLGYVICSVIVTLFAIPIFFFPKSLSDRKKAVVMETDGAGLLEQLKVLVGMG</sequence>